<dbReference type="PaxDb" id="5691-AAQ15901"/>
<dbReference type="Proteomes" id="UP000008524">
    <property type="component" value="Chromosome 2"/>
</dbReference>
<dbReference type="EMBL" id="AC007865">
    <property type="protein sequence ID" value="AAX80187.1"/>
    <property type="molecule type" value="Genomic_DNA"/>
</dbReference>
<keyword evidence="1" id="KW-0812">Transmembrane</keyword>
<evidence type="ECO:0000256" key="1">
    <source>
        <dbReference type="SAM" id="Phobius"/>
    </source>
</evidence>
<keyword evidence="1" id="KW-0472">Membrane</keyword>
<reference evidence="2 4" key="3">
    <citation type="journal article" date="2005" name="Science">
        <title>The genome of the African trypanosome Trypanosoma brucei.</title>
        <authorList>
            <person name="Berriman M."/>
            <person name="Ghedin E."/>
            <person name="Hertz-Fowler C."/>
            <person name="Blandin G."/>
            <person name="Renauld H."/>
            <person name="Bartholomeu D.C."/>
            <person name="Lennard N.J."/>
            <person name="Caler E."/>
            <person name="Hamlin N.E."/>
            <person name="Haas B."/>
            <person name="Bohme U."/>
            <person name="Hannick L."/>
            <person name="Aslett M.A."/>
            <person name="Shallom J."/>
            <person name="Marcello L."/>
            <person name="Hou L."/>
            <person name="Wickstead B."/>
            <person name="Alsmark U.C."/>
            <person name="Arrowsmith C."/>
            <person name="Atkin R.J."/>
            <person name="Barron A.J."/>
            <person name="Bringaud F."/>
            <person name="Brooks K."/>
            <person name="Carrington M."/>
            <person name="Cherevach I."/>
            <person name="Chillingworth T.J."/>
            <person name="Churcher C."/>
            <person name="Clark L.N."/>
            <person name="Corton C.H."/>
            <person name="Cronin A."/>
            <person name="Davies R.M."/>
            <person name="Doggett J."/>
            <person name="Djikeng A."/>
            <person name="Feldblyum T."/>
            <person name="Field M.C."/>
            <person name="Fraser A."/>
            <person name="Goodhead I."/>
            <person name="Hance Z."/>
            <person name="Harper D."/>
            <person name="Harris B.R."/>
            <person name="Hauser H."/>
            <person name="Hostetler J."/>
            <person name="Ivens A."/>
            <person name="Jagels K."/>
            <person name="Johnson D."/>
            <person name="Johnson J."/>
            <person name="Jones K."/>
            <person name="Kerhornou A.X."/>
            <person name="Koo H."/>
            <person name="Larke N."/>
            <person name="Landfear S."/>
            <person name="Larkin C."/>
            <person name="Leech V."/>
            <person name="Line A."/>
            <person name="Lord A."/>
            <person name="Macleod A."/>
            <person name="Mooney P.J."/>
            <person name="Moule S."/>
            <person name="Martin D.M."/>
            <person name="Morgan G.W."/>
            <person name="Mungall K."/>
            <person name="Norbertczak H."/>
            <person name="Ormond D."/>
            <person name="Pai G."/>
            <person name="Peacock C.S."/>
            <person name="Peterson J."/>
            <person name="Quail M.A."/>
            <person name="Rabbinowitsch E."/>
            <person name="Rajandream M.A."/>
            <person name="Reitter C."/>
            <person name="Salzberg S.L."/>
            <person name="Sanders M."/>
            <person name="Schobel S."/>
            <person name="Sharp S."/>
            <person name="Simmonds M."/>
            <person name="Simpson A.J."/>
            <person name="Tallon L."/>
            <person name="Turner C.M."/>
            <person name="Tait A."/>
            <person name="Tivey A.R."/>
            <person name="Van Aken S."/>
            <person name="Walker D."/>
            <person name="Wanless D."/>
            <person name="Wang S."/>
            <person name="White B."/>
            <person name="White O."/>
            <person name="Whitehead S."/>
            <person name="Woodward J."/>
            <person name="Wortman J."/>
            <person name="Adams M.D."/>
            <person name="Embley T.M."/>
            <person name="Gull K."/>
            <person name="Ullu E."/>
            <person name="Barry J.D."/>
            <person name="Fairlamb A.H."/>
            <person name="Opperdoes F."/>
            <person name="Barrell B.G."/>
            <person name="Donelson J.E."/>
            <person name="Hall N."/>
            <person name="Fraser C.M."/>
            <person name="Melville S.E."/>
            <person name="El-Sayed N.M."/>
        </authorList>
    </citation>
    <scope>NUCLEOTIDE SEQUENCE [LARGE SCALE GENOMIC DNA]</scope>
    <source>
        <strain evidence="2 4">927/4 GUTat10.1</strain>
    </source>
</reference>
<keyword evidence="4" id="KW-1185">Reference proteome</keyword>
<organism evidence="3 4">
    <name type="scientific">Trypanosoma brucei brucei (strain 927/4 GUTat10.1)</name>
    <dbReference type="NCBI Taxonomy" id="185431"/>
    <lineage>
        <taxon>Eukaryota</taxon>
        <taxon>Discoba</taxon>
        <taxon>Euglenozoa</taxon>
        <taxon>Kinetoplastea</taxon>
        <taxon>Metakinetoplastina</taxon>
        <taxon>Trypanosomatida</taxon>
        <taxon>Trypanosomatidae</taxon>
        <taxon>Trypanosoma</taxon>
    </lineage>
</organism>
<evidence type="ECO:0000313" key="4">
    <source>
        <dbReference type="Proteomes" id="UP000008524"/>
    </source>
</evidence>
<protein>
    <submittedName>
        <fullName evidence="3">Uncharacterized protein</fullName>
    </submittedName>
</protein>
<accession>D7SFX4</accession>
<feature type="transmembrane region" description="Helical" evidence="1">
    <location>
        <begin position="128"/>
        <end position="154"/>
    </location>
</feature>
<feature type="transmembrane region" description="Helical" evidence="1">
    <location>
        <begin position="30"/>
        <end position="53"/>
    </location>
</feature>
<accession>Q586P8</accession>
<dbReference type="GO" id="GO:0005737">
    <property type="term" value="C:cytoplasm"/>
    <property type="evidence" value="ECO:0006056"/>
    <property type="project" value="Others"/>
</dbReference>
<sequence>MYDEKVIVMCLFFFCCVCVCVCRGNIYAYIYIYIHFGGGACQEAIAVVLSYVAGVNDLHMTAPPLYISGVGFALVLRFIHFFLHYPSINTPHTFLYFTLLFFFSSTLFYPLTPLAYEKASRSTFCVSALLLYGCQGAVSEVFFFIYFKISVIVWSSQRPFLNFPIEKDSTSPSVYFLVCLFDCFFLIVEYTFVCDQMVMMGGAGVFVFWLVGTLSGCLKGCEGEEGGRGGRERKKKV</sequence>
<feature type="transmembrane region" description="Helical" evidence="1">
    <location>
        <begin position="174"/>
        <end position="192"/>
    </location>
</feature>
<reference evidence="2" key="5">
    <citation type="submission" date="2005-04" db="EMBL/GenBank/DDBJ databases">
        <title>Sequencing, closure, and annotation of Trypanosoma brucei chromosomes 2 through 8.</title>
        <authorList>
            <person name="Ghedin E."/>
            <person name="Blandin G."/>
            <person name="Bartholomeu D."/>
            <person name="Caler E."/>
            <person name="Haas B."/>
            <person name="Hannick L."/>
            <person name="Shallom J."/>
            <person name="Hou L."/>
            <person name="Djikeng A."/>
            <person name="Feldblyum T."/>
            <person name="Hostetler J."/>
            <person name="Johnson J."/>
            <person name="Jones K."/>
            <person name="Koo H.L."/>
            <person name="Larkin C."/>
            <person name="Pai G."/>
            <person name="Peterson J."/>
            <person name="Khalak H.G."/>
            <person name="Salzberg S."/>
            <person name="Simpson A.J."/>
            <person name="Tallon L."/>
            <person name="Van Aken S."/>
            <person name="Wanless D."/>
            <person name="White O."/>
            <person name="Wortman J."/>
            <person name="Fraser C.M."/>
            <person name="El-Sayed N.M.A."/>
        </authorList>
    </citation>
    <scope>NUCLEOTIDE SEQUENCE</scope>
    <source>
        <strain evidence="2">927/4 GUTat10.1</strain>
    </source>
</reference>
<dbReference type="VEuPathDB" id="TriTrypDB:Tb927.2.4440"/>
<keyword evidence="1" id="KW-1133">Transmembrane helix</keyword>
<evidence type="ECO:0000313" key="3">
    <source>
        <dbReference type="EMBL" id="AAX80187.1"/>
    </source>
</evidence>
<feature type="transmembrane region" description="Helical" evidence="1">
    <location>
        <begin position="95"/>
        <end position="116"/>
    </location>
</feature>
<dbReference type="EMBL" id="AE017150">
    <property type="protein sequence ID" value="AAQ15901.1"/>
    <property type="molecule type" value="Genomic_DNA"/>
</dbReference>
<dbReference type="RefSeq" id="XP_951636.1">
    <property type="nucleotide sequence ID" value="XM_946543.1"/>
</dbReference>
<feature type="transmembrane region" description="Helical" evidence="1">
    <location>
        <begin position="65"/>
        <end position="83"/>
    </location>
</feature>
<reference evidence="2" key="2">
    <citation type="journal article" date="2005" name="Science">
        <title>Comparative genomics of trypanosomatid parasitic protozoa.</title>
        <authorList>
            <person name="El-Sayed N.M."/>
            <person name="Myler P.J."/>
            <person name="Blandin G."/>
            <person name="Berriman M."/>
            <person name="Crabtree J."/>
            <person name="Aggarwal G."/>
            <person name="Caler E."/>
            <person name="Renauld H."/>
            <person name="Worthey E.A."/>
            <person name="Hertz-Fowler C."/>
            <person name="Ghedin E."/>
            <person name="Peacock C."/>
            <person name="Bartholomeu D.C."/>
            <person name="Haas B.J."/>
            <person name="Tran A.N."/>
            <person name="Wortman J.R."/>
            <person name="Alsmark U.C."/>
            <person name="Angiuoli S."/>
            <person name="Anupama A."/>
            <person name="Badger J."/>
            <person name="Bringaud F."/>
            <person name="Cadag E."/>
            <person name="Carlton J.M."/>
            <person name="Cerqueira G.C."/>
            <person name="Creasy T."/>
            <person name="Delcher A.L."/>
            <person name="Djikeng A."/>
            <person name="Embley T.M."/>
            <person name="Hauser C."/>
            <person name="Ivens A.C."/>
            <person name="Kummerfeld S.K."/>
            <person name="Pereira-Leal J.B."/>
            <person name="Nilsson D."/>
            <person name="Peterson J."/>
            <person name="Salzberg S.L."/>
            <person name="Shallom J."/>
            <person name="Silva J.C."/>
            <person name="Sundaram J."/>
            <person name="Westenberger S."/>
            <person name="White O."/>
            <person name="Melville S.E."/>
            <person name="Donelson J.E."/>
            <person name="Andersson B."/>
            <person name="Stuart K.D."/>
            <person name="Hall N."/>
        </authorList>
    </citation>
    <scope>NUCLEOTIDE SEQUENCE</scope>
    <source>
        <strain evidence="2">927/4 GUTat10.1</strain>
    </source>
</reference>
<dbReference type="GO" id="GO:0010608">
    <property type="term" value="P:post-transcriptional regulation of gene expression"/>
    <property type="evidence" value="ECO:0000314"/>
    <property type="project" value="GeneDB"/>
</dbReference>
<dbReference type="InParanoid" id="Q586P8"/>
<proteinExistence type="predicted"/>
<dbReference type="AlphaFoldDB" id="Q586P8"/>
<feature type="transmembrane region" description="Helical" evidence="1">
    <location>
        <begin position="6"/>
        <end position="23"/>
    </location>
</feature>
<name>Q586P8_TRYB2</name>
<evidence type="ECO:0000313" key="2">
    <source>
        <dbReference type="EMBL" id="AAQ15901.1"/>
    </source>
</evidence>
<reference evidence="3" key="1">
    <citation type="submission" date="1999-06" db="EMBL/GenBank/DDBJ databases">
        <authorList>
            <person name="El-Sayed N.M."/>
            <person name="Khalak H."/>
            <person name="Adams M.D."/>
        </authorList>
    </citation>
    <scope>NUCLEOTIDE SEQUENCE</scope>
    <source>
        <strain evidence="3">GUTat10.1</strain>
    </source>
</reference>
<reference evidence="3" key="4">
    <citation type="submission" date="2005-04" db="EMBL/GenBank/DDBJ databases">
        <title>.</title>
        <authorList>
            <person name="Ghedin E."/>
            <person name="Blandin G."/>
            <person name="Bartholomeu D."/>
            <person name="Caler E."/>
            <person name="Haas B."/>
            <person name="Hannick L."/>
            <person name="Shallom J."/>
            <person name="Hou L."/>
            <person name="Djikeng A."/>
            <person name="Feldblyum T."/>
            <person name="Hostetler J."/>
            <person name="Johnson J."/>
            <person name="Jones K."/>
            <person name="Koo H.L."/>
            <person name="Larkin C."/>
            <person name="Pai G."/>
            <person name="Peterson J."/>
            <person name="Khalak H.G."/>
            <person name="Salzberg S."/>
            <person name="Simpson A.J."/>
            <person name="Tallon L."/>
            <person name="Van Aken S."/>
            <person name="Wanless D."/>
            <person name="White O."/>
            <person name="Wortman J."/>
            <person name="Fraser C.M."/>
            <person name="El-Sayed N.M.A."/>
        </authorList>
    </citation>
    <scope>NUCLEOTIDE SEQUENCE</scope>
    <source>
        <strain evidence="3">GUTat10.1</strain>
    </source>
</reference>
<dbReference type="KEGG" id="tbr:Tb927.2.4440"/>
<dbReference type="GeneID" id="3655744"/>
<gene>
    <name evidence="2" type="primary">30M24.360</name>
    <name evidence="3" type="ORF">Tb927.2.4440</name>
</gene>